<sequence length="83" mass="9642">MTNLNLSIPESMNHFIQEQANQQGYPSPNDYICSLIMQAQKQVEQEQLEQLLITGLESGTSIEITDEWWENRRNQLIHQVPIS</sequence>
<dbReference type="Proteomes" id="UP000299794">
    <property type="component" value="Unassembled WGS sequence"/>
</dbReference>
<dbReference type="AlphaFoldDB" id="A0A4P5ZNY5"/>
<evidence type="ECO:0000313" key="2">
    <source>
        <dbReference type="Proteomes" id="UP000299794"/>
    </source>
</evidence>
<comment type="caution">
    <text evidence="1">The sequence shown here is derived from an EMBL/GenBank/DDBJ whole genome shotgun (WGS) entry which is preliminary data.</text>
</comment>
<protein>
    <submittedName>
        <fullName evidence="1">Putative addiction module antidote protein, CopG/Arc/MetJ family</fullName>
    </submittedName>
</protein>
<proteinExistence type="predicted"/>
<name>A0A4P5ZNY5_PLAAG</name>
<dbReference type="RefSeq" id="WP_026789006.1">
    <property type="nucleotide sequence ID" value="NZ_BJCD01000051.1"/>
</dbReference>
<evidence type="ECO:0000313" key="1">
    <source>
        <dbReference type="EMBL" id="GDZ95022.1"/>
    </source>
</evidence>
<dbReference type="EMBL" id="BJCD01000051">
    <property type="protein sequence ID" value="GDZ95022.1"/>
    <property type="molecule type" value="Genomic_DNA"/>
</dbReference>
<organism evidence="1 2">
    <name type="scientific">Planktothrix agardhii CCAP 1459/11A</name>
    <dbReference type="NCBI Taxonomy" id="282420"/>
    <lineage>
        <taxon>Bacteria</taxon>
        <taxon>Bacillati</taxon>
        <taxon>Cyanobacteriota</taxon>
        <taxon>Cyanophyceae</taxon>
        <taxon>Oscillatoriophycideae</taxon>
        <taxon>Oscillatoriales</taxon>
        <taxon>Microcoleaceae</taxon>
        <taxon>Planktothrix</taxon>
    </lineage>
</organism>
<gene>
    <name evidence="1" type="ORF">PA905_32030</name>
</gene>
<reference evidence="2" key="1">
    <citation type="submission" date="2019-02" db="EMBL/GenBank/DDBJ databases">
        <title>Draft genome sequence of Planktothrix agardhii NIES-905.</title>
        <authorList>
            <person name="Yamaguchi H."/>
            <person name="Suzuki S."/>
            <person name="Kawachi M."/>
        </authorList>
    </citation>
    <scope>NUCLEOTIDE SEQUENCE [LARGE SCALE GENOMIC DNA]</scope>
    <source>
        <strain evidence="2">CCAP 1459/11A</strain>
    </source>
</reference>
<accession>A0A4P5ZNY5</accession>